<name>U4KKR3_ALTPJ</name>
<keyword evidence="5 7" id="KW-1133">Transmembrane helix</keyword>
<dbReference type="EMBL" id="FO681347">
    <property type="protein sequence ID" value="CCV64233.1"/>
    <property type="molecule type" value="Genomic_DNA"/>
</dbReference>
<dbReference type="PANTHER" id="PTHR43738:SF1">
    <property type="entry name" value="HEMIN TRANSPORT SYSTEM PERMEASE PROTEIN HRTB-RELATED"/>
    <property type="match status" value="1"/>
</dbReference>
<reference evidence="9 10" key="1">
    <citation type="journal article" date="2013" name="J. Mol. Microbiol. Biotechnol.">
        <title>Analysis of the Complete Genomes of Acholeplasma brassicae , A. palmae and A. laidlawii and Their Comparison to the Obligate Parasites from ' Candidatus Phytoplasma'.</title>
        <authorList>
            <person name="Kube M."/>
            <person name="Siewert C."/>
            <person name="Migdoll A.M."/>
            <person name="Duduk B."/>
            <person name="Holz S."/>
            <person name="Rabus R."/>
            <person name="Seemuller E."/>
            <person name="Mitrovic J."/>
            <person name="Muller I."/>
            <person name="Buttner C."/>
            <person name="Reinhardt R."/>
        </authorList>
    </citation>
    <scope>NUCLEOTIDE SEQUENCE [LARGE SCALE GENOMIC DNA]</scope>
    <source>
        <strain evidence="9 10">J233</strain>
    </source>
</reference>
<evidence type="ECO:0000256" key="2">
    <source>
        <dbReference type="ARBA" id="ARBA00022448"/>
    </source>
</evidence>
<accession>U4KKR3</accession>
<dbReference type="OrthoDB" id="384327at2"/>
<dbReference type="RefSeq" id="WP_026658348.1">
    <property type="nucleotide sequence ID" value="NC_022538.1"/>
</dbReference>
<dbReference type="STRING" id="1318466.BN85406560"/>
<dbReference type="KEGG" id="apal:BN85406560"/>
<feature type="domain" description="ABC3 transporter permease C-terminal" evidence="8">
    <location>
        <begin position="235"/>
        <end position="346"/>
    </location>
</feature>
<organism evidence="9 10">
    <name type="scientific">Alteracholeplasma palmae (strain ATCC 49389 / J233)</name>
    <name type="common">Acholeplasma palmae</name>
    <dbReference type="NCBI Taxonomy" id="1318466"/>
    <lineage>
        <taxon>Bacteria</taxon>
        <taxon>Bacillati</taxon>
        <taxon>Mycoplasmatota</taxon>
        <taxon>Mollicutes</taxon>
        <taxon>Acholeplasmatales</taxon>
        <taxon>Acholeplasmataceae</taxon>
        <taxon>Acholeplasma</taxon>
    </lineage>
</organism>
<sequence length="351" mass="39458">MFLAYKEMKFNKLKFSLIILLIVLITYLVYFLTALAYGLASSYTNGLDKTKTNYIVLSENANDNIMMSVLTDKEFNLVNGHEAKEKLGLFPAVIFNNNITNKDTKEEVYVFGIENISFFIPGETKALKENEIIVDSKLKSLGYEIGHEIGFSNSEMKLKIVGFTNNSTYQTAPIIYANLQTWKNYRFNQQTTEGYFNAIFIKGEKNNVEGLTFYSLSEFAYKLPGYSAQVLTFSLMIVFLIVIIAFVLGIFIYVLTIQKSSMFGVMKAQGISNLYIGSSVVIQTILIVFIGALIGFILTIISVFALKSKVPLASNYYFYLYTTLAFFMFAVLGGVFSVKSIIKIDPLKAIG</sequence>
<dbReference type="InterPro" id="IPR051125">
    <property type="entry name" value="ABC-4/HrtB_transporter"/>
</dbReference>
<comment type="subcellular location">
    <subcellularLocation>
        <location evidence="1">Cell membrane</location>
        <topology evidence="1">Multi-pass membrane protein</topology>
    </subcellularLocation>
</comment>
<dbReference type="GO" id="GO:0005886">
    <property type="term" value="C:plasma membrane"/>
    <property type="evidence" value="ECO:0007669"/>
    <property type="project" value="UniProtKB-SubCell"/>
</dbReference>
<keyword evidence="4 7" id="KW-0812">Transmembrane</keyword>
<dbReference type="AlphaFoldDB" id="U4KKR3"/>
<evidence type="ECO:0000256" key="1">
    <source>
        <dbReference type="ARBA" id="ARBA00004651"/>
    </source>
</evidence>
<evidence type="ECO:0000256" key="4">
    <source>
        <dbReference type="ARBA" id="ARBA00022692"/>
    </source>
</evidence>
<evidence type="ECO:0000259" key="8">
    <source>
        <dbReference type="Pfam" id="PF02687"/>
    </source>
</evidence>
<feature type="transmembrane region" description="Helical" evidence="7">
    <location>
        <begin position="230"/>
        <end position="254"/>
    </location>
</feature>
<keyword evidence="3" id="KW-1003">Cell membrane</keyword>
<protein>
    <submittedName>
        <fullName evidence="9">Antimicrobial peptide ABC transporter permease</fullName>
    </submittedName>
</protein>
<dbReference type="Proteomes" id="UP000032740">
    <property type="component" value="Chromosome"/>
</dbReference>
<feature type="transmembrane region" description="Helical" evidence="7">
    <location>
        <begin position="274"/>
        <end position="304"/>
    </location>
</feature>
<evidence type="ECO:0000313" key="9">
    <source>
        <dbReference type="EMBL" id="CCV64233.1"/>
    </source>
</evidence>
<feature type="transmembrane region" description="Helical" evidence="7">
    <location>
        <begin position="316"/>
        <end position="338"/>
    </location>
</feature>
<feature type="transmembrane region" description="Helical" evidence="7">
    <location>
        <begin position="15"/>
        <end position="40"/>
    </location>
</feature>
<proteinExistence type="predicted"/>
<dbReference type="PANTHER" id="PTHR43738">
    <property type="entry name" value="ABC TRANSPORTER, MEMBRANE PROTEIN"/>
    <property type="match status" value="1"/>
</dbReference>
<dbReference type="HOGENOM" id="CLU_060907_2_0_14"/>
<gene>
    <name evidence="9" type="ORF">BN85406560</name>
</gene>
<keyword evidence="10" id="KW-1185">Reference proteome</keyword>
<keyword evidence="6 7" id="KW-0472">Membrane</keyword>
<dbReference type="Pfam" id="PF02687">
    <property type="entry name" value="FtsX"/>
    <property type="match status" value="1"/>
</dbReference>
<evidence type="ECO:0000256" key="6">
    <source>
        <dbReference type="ARBA" id="ARBA00023136"/>
    </source>
</evidence>
<evidence type="ECO:0000256" key="5">
    <source>
        <dbReference type="ARBA" id="ARBA00022989"/>
    </source>
</evidence>
<evidence type="ECO:0000313" key="10">
    <source>
        <dbReference type="Proteomes" id="UP000032740"/>
    </source>
</evidence>
<dbReference type="InterPro" id="IPR003838">
    <property type="entry name" value="ABC3_permease_C"/>
</dbReference>
<evidence type="ECO:0000256" key="3">
    <source>
        <dbReference type="ARBA" id="ARBA00022475"/>
    </source>
</evidence>
<evidence type="ECO:0000256" key="7">
    <source>
        <dbReference type="SAM" id="Phobius"/>
    </source>
</evidence>
<keyword evidence="2" id="KW-0813">Transport</keyword>